<dbReference type="InterPro" id="IPR011006">
    <property type="entry name" value="CheY-like_superfamily"/>
</dbReference>
<evidence type="ECO:0000259" key="2">
    <source>
        <dbReference type="PROSITE" id="PS50110"/>
    </source>
</evidence>
<dbReference type="SUPFAM" id="SSF52172">
    <property type="entry name" value="CheY-like"/>
    <property type="match status" value="1"/>
</dbReference>
<sequence>MSKPILVVDDEPDILTLTRKFLELGGFDIITCNNAKEAMKVIEARYNDISLVLLDVMMPGISGMEVLRNIKNDRRYMKILVVLFTVKSFNEDIQKGKRLGADGYITKPFSGKELLKYVQDLLQEK</sequence>
<dbReference type="InterPro" id="IPR050595">
    <property type="entry name" value="Bact_response_regulator"/>
</dbReference>
<dbReference type="AlphaFoldDB" id="A0A0F9JG25"/>
<dbReference type="GO" id="GO:0000160">
    <property type="term" value="P:phosphorelay signal transduction system"/>
    <property type="evidence" value="ECO:0007669"/>
    <property type="project" value="InterPro"/>
</dbReference>
<dbReference type="EMBL" id="LAZR01010111">
    <property type="protein sequence ID" value="KKM68764.1"/>
    <property type="molecule type" value="Genomic_DNA"/>
</dbReference>
<dbReference type="SMART" id="SM00448">
    <property type="entry name" value="REC"/>
    <property type="match status" value="1"/>
</dbReference>
<dbReference type="PANTHER" id="PTHR44591:SF3">
    <property type="entry name" value="RESPONSE REGULATORY DOMAIN-CONTAINING PROTEIN"/>
    <property type="match status" value="1"/>
</dbReference>
<comment type="caution">
    <text evidence="3">The sequence shown here is derived from an EMBL/GenBank/DDBJ whole genome shotgun (WGS) entry which is preliminary data.</text>
</comment>
<proteinExistence type="predicted"/>
<dbReference type="Pfam" id="PF00072">
    <property type="entry name" value="Response_reg"/>
    <property type="match status" value="1"/>
</dbReference>
<dbReference type="InterPro" id="IPR001789">
    <property type="entry name" value="Sig_transdc_resp-reg_receiver"/>
</dbReference>
<protein>
    <recommendedName>
        <fullName evidence="2">Response regulatory domain-containing protein</fullName>
    </recommendedName>
</protein>
<evidence type="ECO:0000256" key="1">
    <source>
        <dbReference type="ARBA" id="ARBA00022553"/>
    </source>
</evidence>
<dbReference type="PROSITE" id="PS50110">
    <property type="entry name" value="RESPONSE_REGULATORY"/>
    <property type="match status" value="1"/>
</dbReference>
<accession>A0A0F9JG25</accession>
<evidence type="ECO:0000313" key="3">
    <source>
        <dbReference type="EMBL" id="KKM68764.1"/>
    </source>
</evidence>
<name>A0A0F9JG25_9ZZZZ</name>
<reference evidence="3" key="1">
    <citation type="journal article" date="2015" name="Nature">
        <title>Complex archaea that bridge the gap between prokaryotes and eukaryotes.</title>
        <authorList>
            <person name="Spang A."/>
            <person name="Saw J.H."/>
            <person name="Jorgensen S.L."/>
            <person name="Zaremba-Niedzwiedzka K."/>
            <person name="Martijn J."/>
            <person name="Lind A.E."/>
            <person name="van Eijk R."/>
            <person name="Schleper C."/>
            <person name="Guy L."/>
            <person name="Ettema T.J."/>
        </authorList>
    </citation>
    <scope>NUCLEOTIDE SEQUENCE</scope>
</reference>
<feature type="domain" description="Response regulatory" evidence="2">
    <location>
        <begin position="4"/>
        <end position="122"/>
    </location>
</feature>
<gene>
    <name evidence="3" type="ORF">LCGC14_1457620</name>
</gene>
<dbReference type="PANTHER" id="PTHR44591">
    <property type="entry name" value="STRESS RESPONSE REGULATOR PROTEIN 1"/>
    <property type="match status" value="1"/>
</dbReference>
<dbReference type="CDD" id="cd17574">
    <property type="entry name" value="REC_OmpR"/>
    <property type="match status" value="1"/>
</dbReference>
<keyword evidence="1" id="KW-0597">Phosphoprotein</keyword>
<organism evidence="3">
    <name type="scientific">marine sediment metagenome</name>
    <dbReference type="NCBI Taxonomy" id="412755"/>
    <lineage>
        <taxon>unclassified sequences</taxon>
        <taxon>metagenomes</taxon>
        <taxon>ecological metagenomes</taxon>
    </lineage>
</organism>
<dbReference type="Gene3D" id="3.40.50.2300">
    <property type="match status" value="1"/>
</dbReference>